<gene>
    <name evidence="4" type="ORF">N7469_005890</name>
</gene>
<feature type="compositionally biased region" description="Basic and acidic residues" evidence="2">
    <location>
        <begin position="17"/>
        <end position="33"/>
    </location>
</feature>
<evidence type="ECO:0000313" key="5">
    <source>
        <dbReference type="Proteomes" id="UP001147733"/>
    </source>
</evidence>
<keyword evidence="1" id="KW-0539">Nucleus</keyword>
<dbReference type="RefSeq" id="XP_056500047.1">
    <property type="nucleotide sequence ID" value="XM_056644809.1"/>
</dbReference>
<sequence length="655" mass="73712">METQPNDESSPAYVDELEQRVKHMDDEMRRLNRSEASLEQSNQVSKLHQAPTARTLNPVPNHPEPGSEREEILSINVSSPDDESSRADLETSDQPSCVLRAQDGKMRFFGASSGFCMHGAQVSKSPMGRKADLGWHNTVRRGAGRWPLTNWIPRILRDDFEQRTTQSLPSKEATLNLVSEFLSIFNHTIPLVGETSIRKLAEKQFSWNPDDNPSSWALLNVVLAFSYKERAQASANANNDWQRSMGHIKNALNVLVELFLRNADLPAVQALLGLAIYFQGTPNAQGLFMLAASAMRLCHSIGLHHNTTSGFTSAEIDERRRTFWISFILDADISLRVGRPPVQDMEDYNTPLPDELPLDGRGIISIDGTPLNFFLQLAQFAKIQRLVYRHLQSVAATQRPTEVNFRSAKMCEEAILQWRSSNPGIFQPDITFSSEPESSREHLLRLYLAYHCCYASLRQPYSAISSNGTSHETQKEVDKEVEALCSRAIDSARSALELLPYVRLLASNYKWNVVYFFATASAALSSEIYAHPTRQDSKRDLSMVQDAIKFLMDVSYEEPGTFVDFILSICSDLERSAQWAVSKSQGDVAKSPTTGANDERMDKDINTLEQQQTDDITDSHISTGAEFLDTNSEVFNSQHSLLPFWKLDDMFITMP</sequence>
<reference evidence="4" key="1">
    <citation type="submission" date="2022-11" db="EMBL/GenBank/DDBJ databases">
        <authorList>
            <person name="Petersen C."/>
        </authorList>
    </citation>
    <scope>NUCLEOTIDE SEQUENCE</scope>
    <source>
        <strain evidence="4">IBT 23319</strain>
    </source>
</reference>
<organism evidence="4 5">
    <name type="scientific">Penicillium citrinum</name>
    <dbReference type="NCBI Taxonomy" id="5077"/>
    <lineage>
        <taxon>Eukaryota</taxon>
        <taxon>Fungi</taxon>
        <taxon>Dikarya</taxon>
        <taxon>Ascomycota</taxon>
        <taxon>Pezizomycotina</taxon>
        <taxon>Eurotiomycetes</taxon>
        <taxon>Eurotiomycetidae</taxon>
        <taxon>Eurotiales</taxon>
        <taxon>Aspergillaceae</taxon>
        <taxon>Penicillium</taxon>
    </lineage>
</organism>
<dbReference type="GO" id="GO:0006351">
    <property type="term" value="P:DNA-templated transcription"/>
    <property type="evidence" value="ECO:0007669"/>
    <property type="project" value="InterPro"/>
</dbReference>
<reference evidence="4" key="2">
    <citation type="journal article" date="2023" name="IMA Fungus">
        <title>Comparative genomic study of the Penicillium genus elucidates a diverse pangenome and 15 lateral gene transfer events.</title>
        <authorList>
            <person name="Petersen C."/>
            <person name="Sorensen T."/>
            <person name="Nielsen M.R."/>
            <person name="Sondergaard T.E."/>
            <person name="Sorensen J.L."/>
            <person name="Fitzpatrick D.A."/>
            <person name="Frisvad J.C."/>
            <person name="Nielsen K.L."/>
        </authorList>
    </citation>
    <scope>NUCLEOTIDE SEQUENCE</scope>
    <source>
        <strain evidence="4">IBT 23319</strain>
    </source>
</reference>
<dbReference type="InterPro" id="IPR050987">
    <property type="entry name" value="AtrR-like"/>
</dbReference>
<dbReference type="PANTHER" id="PTHR46910">
    <property type="entry name" value="TRANSCRIPTION FACTOR PDR1"/>
    <property type="match status" value="1"/>
</dbReference>
<dbReference type="EMBL" id="JAPQKT010000005">
    <property type="protein sequence ID" value="KAJ5231302.1"/>
    <property type="molecule type" value="Genomic_DNA"/>
</dbReference>
<dbReference type="Proteomes" id="UP001147733">
    <property type="component" value="Unassembled WGS sequence"/>
</dbReference>
<dbReference type="SMART" id="SM00906">
    <property type="entry name" value="Fungal_trans"/>
    <property type="match status" value="1"/>
</dbReference>
<dbReference type="Pfam" id="PF04082">
    <property type="entry name" value="Fungal_trans"/>
    <property type="match status" value="1"/>
</dbReference>
<dbReference type="GO" id="GO:0008270">
    <property type="term" value="F:zinc ion binding"/>
    <property type="evidence" value="ECO:0007669"/>
    <property type="project" value="InterPro"/>
</dbReference>
<comment type="caution">
    <text evidence="4">The sequence shown here is derived from an EMBL/GenBank/DDBJ whole genome shotgun (WGS) entry which is preliminary data.</text>
</comment>
<accession>A0A9W9NX22</accession>
<dbReference type="GeneID" id="81383976"/>
<dbReference type="InterPro" id="IPR007219">
    <property type="entry name" value="XnlR_reg_dom"/>
</dbReference>
<proteinExistence type="predicted"/>
<evidence type="ECO:0000256" key="2">
    <source>
        <dbReference type="SAM" id="MobiDB-lite"/>
    </source>
</evidence>
<evidence type="ECO:0000259" key="3">
    <source>
        <dbReference type="SMART" id="SM00906"/>
    </source>
</evidence>
<feature type="compositionally biased region" description="Polar residues" evidence="2">
    <location>
        <begin position="34"/>
        <end position="46"/>
    </location>
</feature>
<dbReference type="PANTHER" id="PTHR46910:SF25">
    <property type="entry name" value="ABC-TRANSPORTER-REGULATING TRANSCRIPTION FACTOR"/>
    <property type="match status" value="1"/>
</dbReference>
<dbReference type="GO" id="GO:0003700">
    <property type="term" value="F:DNA-binding transcription factor activity"/>
    <property type="evidence" value="ECO:0007669"/>
    <property type="project" value="InterPro"/>
</dbReference>
<evidence type="ECO:0000313" key="4">
    <source>
        <dbReference type="EMBL" id="KAJ5231302.1"/>
    </source>
</evidence>
<name>A0A9W9NX22_PENCI</name>
<dbReference type="OrthoDB" id="2123952at2759"/>
<evidence type="ECO:0000256" key="1">
    <source>
        <dbReference type="ARBA" id="ARBA00023242"/>
    </source>
</evidence>
<dbReference type="CDD" id="cd12148">
    <property type="entry name" value="fungal_TF_MHR"/>
    <property type="match status" value="1"/>
</dbReference>
<dbReference type="GO" id="GO:0003677">
    <property type="term" value="F:DNA binding"/>
    <property type="evidence" value="ECO:0007669"/>
    <property type="project" value="InterPro"/>
</dbReference>
<dbReference type="AlphaFoldDB" id="A0A9W9NX22"/>
<keyword evidence="5" id="KW-1185">Reference proteome</keyword>
<feature type="region of interest" description="Disordered" evidence="2">
    <location>
        <begin position="1"/>
        <end position="70"/>
    </location>
</feature>
<protein>
    <recommendedName>
        <fullName evidence="3">Xylanolytic transcriptional activator regulatory domain-containing protein</fullName>
    </recommendedName>
</protein>
<feature type="domain" description="Xylanolytic transcriptional activator regulatory" evidence="3">
    <location>
        <begin position="287"/>
        <end position="359"/>
    </location>
</feature>